<gene>
    <name evidence="1" type="ORF">BJ322DRAFT_1103911</name>
</gene>
<reference evidence="1" key="2">
    <citation type="submission" date="2020-11" db="EMBL/GenBank/DDBJ databases">
        <authorList>
            <consortium name="DOE Joint Genome Institute"/>
            <person name="Kuo A."/>
            <person name="Miyauchi S."/>
            <person name="Kiss E."/>
            <person name="Drula E."/>
            <person name="Kohler A."/>
            <person name="Sanchez-Garcia M."/>
            <person name="Andreopoulos B."/>
            <person name="Barry K.W."/>
            <person name="Bonito G."/>
            <person name="Buee M."/>
            <person name="Carver A."/>
            <person name="Chen C."/>
            <person name="Cichocki N."/>
            <person name="Clum A."/>
            <person name="Culley D."/>
            <person name="Crous P.W."/>
            <person name="Fauchery L."/>
            <person name="Girlanda M."/>
            <person name="Hayes R."/>
            <person name="Keri Z."/>
            <person name="Labutti K."/>
            <person name="Lipzen A."/>
            <person name="Lombard V."/>
            <person name="Magnuson J."/>
            <person name="Maillard F."/>
            <person name="Morin E."/>
            <person name="Murat C."/>
            <person name="Nolan M."/>
            <person name="Ohm R."/>
            <person name="Pangilinan J."/>
            <person name="Pereira M."/>
            <person name="Perotto S."/>
            <person name="Peter M."/>
            <person name="Riley R."/>
            <person name="Sitrit Y."/>
            <person name="Stielow B."/>
            <person name="Szollosi G."/>
            <person name="Zifcakova L."/>
            <person name="Stursova M."/>
            <person name="Spatafora J.W."/>
            <person name="Tedersoo L."/>
            <person name="Vaario L.-M."/>
            <person name="Yamada A."/>
            <person name="Yan M."/>
            <person name="Wang P."/>
            <person name="Xu J."/>
            <person name="Bruns T."/>
            <person name="Baldrian P."/>
            <person name="Vilgalys R."/>
            <person name="Henrissat B."/>
            <person name="Grigoriev I.V."/>
            <person name="Hibbett D."/>
            <person name="Nagy L.G."/>
            <person name="Martin F.M."/>
        </authorList>
    </citation>
    <scope>NUCLEOTIDE SEQUENCE</scope>
    <source>
        <strain evidence="1">UH-Tt-Lm1</strain>
    </source>
</reference>
<comment type="caution">
    <text evidence="1">The sequence shown here is derived from an EMBL/GenBank/DDBJ whole genome shotgun (WGS) entry which is preliminary data.</text>
</comment>
<protein>
    <submittedName>
        <fullName evidence="1">Uncharacterized protein</fullName>
    </submittedName>
</protein>
<dbReference type="EMBL" id="WIUZ02000001">
    <property type="protein sequence ID" value="KAF9793531.1"/>
    <property type="molecule type" value="Genomic_DNA"/>
</dbReference>
<proteinExistence type="predicted"/>
<reference evidence="1" key="1">
    <citation type="journal article" date="2020" name="Nat. Commun.">
        <title>Large-scale genome sequencing of mycorrhizal fungi provides insights into the early evolution of symbiotic traits.</title>
        <authorList>
            <person name="Miyauchi S."/>
            <person name="Kiss E."/>
            <person name="Kuo A."/>
            <person name="Drula E."/>
            <person name="Kohler A."/>
            <person name="Sanchez-Garcia M."/>
            <person name="Morin E."/>
            <person name="Andreopoulos B."/>
            <person name="Barry K.W."/>
            <person name="Bonito G."/>
            <person name="Buee M."/>
            <person name="Carver A."/>
            <person name="Chen C."/>
            <person name="Cichocki N."/>
            <person name="Clum A."/>
            <person name="Culley D."/>
            <person name="Crous P.W."/>
            <person name="Fauchery L."/>
            <person name="Girlanda M."/>
            <person name="Hayes R.D."/>
            <person name="Keri Z."/>
            <person name="LaButti K."/>
            <person name="Lipzen A."/>
            <person name="Lombard V."/>
            <person name="Magnuson J."/>
            <person name="Maillard F."/>
            <person name="Murat C."/>
            <person name="Nolan M."/>
            <person name="Ohm R.A."/>
            <person name="Pangilinan J."/>
            <person name="Pereira M.F."/>
            <person name="Perotto S."/>
            <person name="Peter M."/>
            <person name="Pfister S."/>
            <person name="Riley R."/>
            <person name="Sitrit Y."/>
            <person name="Stielow J.B."/>
            <person name="Szollosi G."/>
            <person name="Zifcakova L."/>
            <person name="Stursova M."/>
            <person name="Spatafora J.W."/>
            <person name="Tedersoo L."/>
            <person name="Vaario L.M."/>
            <person name="Yamada A."/>
            <person name="Yan M."/>
            <person name="Wang P."/>
            <person name="Xu J."/>
            <person name="Bruns T."/>
            <person name="Baldrian P."/>
            <person name="Vilgalys R."/>
            <person name="Dunand C."/>
            <person name="Henrissat B."/>
            <person name="Grigoriev I.V."/>
            <person name="Hibbett D."/>
            <person name="Nagy L.G."/>
            <person name="Martin F.M."/>
        </authorList>
    </citation>
    <scope>NUCLEOTIDE SEQUENCE</scope>
    <source>
        <strain evidence="1">UH-Tt-Lm1</strain>
    </source>
</reference>
<name>A0A9P6LE55_9AGAM</name>
<evidence type="ECO:0000313" key="2">
    <source>
        <dbReference type="Proteomes" id="UP000736335"/>
    </source>
</evidence>
<organism evidence="1 2">
    <name type="scientific">Thelephora terrestris</name>
    <dbReference type="NCBI Taxonomy" id="56493"/>
    <lineage>
        <taxon>Eukaryota</taxon>
        <taxon>Fungi</taxon>
        <taxon>Dikarya</taxon>
        <taxon>Basidiomycota</taxon>
        <taxon>Agaricomycotina</taxon>
        <taxon>Agaricomycetes</taxon>
        <taxon>Thelephorales</taxon>
        <taxon>Thelephoraceae</taxon>
        <taxon>Thelephora</taxon>
    </lineage>
</organism>
<dbReference type="Proteomes" id="UP000736335">
    <property type="component" value="Unassembled WGS sequence"/>
</dbReference>
<dbReference type="AlphaFoldDB" id="A0A9P6LE55"/>
<accession>A0A9P6LE55</accession>
<keyword evidence="2" id="KW-1185">Reference proteome</keyword>
<sequence>MDTLGLDGALPNDTDIVKTIAALPADLSLAHSGSFVATAPGVNTPMDHEVGNEREFKSKNLFEAIFGRGARTGRLESTAPSAESLIRLIPCNLPRSLQIQNELGDECKGIPATAAGVELVRVLNAQIEAPTGNGDDAEQAVKNKDEELAKGLDVGIQLRSKSFRQIARGWHLTTNDRSTSSGTLSVLMAHL</sequence>
<evidence type="ECO:0000313" key="1">
    <source>
        <dbReference type="EMBL" id="KAF9793531.1"/>
    </source>
</evidence>
<dbReference type="OrthoDB" id="8954335at2759"/>